<dbReference type="PANTHER" id="PTHR33112">
    <property type="entry name" value="DOMAIN PROTEIN, PUTATIVE-RELATED"/>
    <property type="match status" value="1"/>
</dbReference>
<dbReference type="Pfam" id="PF06985">
    <property type="entry name" value="HET"/>
    <property type="match status" value="1"/>
</dbReference>
<sequence length="691" mass="79414">MELCNHCHSLCSSLNRNDNNTGHAFRDWLKTQGHEYPGPDHFPQLTGLIHSSWNTFRDSLESECPICWTVWRHLRSSPLASYDEVRQGFALWVDNCQYQPSPEYAILEMKHACKPGESGSVVASVKRTTKQRFEDVVTAAPLEGYIGSQRTFDIVNEWLSQCLEGHTKCRIREQQTLDGSNIPTRLVDVHDSHSKKWSVIETKNHNEDCSKYIALSYQRSYNTPQLRQKTRPSFQQGQSDDAVPQSFQDVFILCRALDVRYIWIDSLCIFQDSRDDFLREAATMGNVYMNALCTFRICWKSPNGVLGSRNPHVITRWTDAEQGEVNGSDRHAFVQDHNEWSGSVYKSQINQRGWALQEQLLSRRILYLGNDKLYWECDDLRACELEPRGRSNIWEDAARPNVVTKETNTHGLWQDLVIRYMRMDLTSERDRLIAISGLSRFFFGGTDGEYLAGLRKSSWIHDLLWCPTLGSAISDDPRDEFGPEMFNRCPHDTVPSWSWASSPGPIIWTLKHHESDLDKIPELPHISQTHVPLAYLHNTDLEPLANDIYGQPKYTTLELSCLLIPAHFKELNAKDDIFKPIEDSYAIGHCVYMFTDGFVLPLPYPRSHQNQRALLTVPCDVCEDFTPTCFIIPLVESKIGYRMRDKWRHIAGLVVQSRDDGKGFVRIGSFSLERIVGQEDAEDFAVINTLR</sequence>
<feature type="domain" description="Heterokaryon incompatibility" evidence="1">
    <location>
        <begin position="212"/>
        <end position="358"/>
    </location>
</feature>
<proteinExistence type="predicted"/>
<gene>
    <name evidence="2" type="ORF">FTOL_03675</name>
</gene>
<protein>
    <recommendedName>
        <fullName evidence="1">Heterokaryon incompatibility domain-containing protein</fullName>
    </recommendedName>
</protein>
<evidence type="ECO:0000259" key="1">
    <source>
        <dbReference type="Pfam" id="PF06985"/>
    </source>
</evidence>
<evidence type="ECO:0000313" key="2">
    <source>
        <dbReference type="EMBL" id="SPJ73945.1"/>
    </source>
</evidence>
<dbReference type="PANTHER" id="PTHR33112:SF10">
    <property type="entry name" value="TOL"/>
    <property type="match status" value="1"/>
</dbReference>
<accession>A0AAE8M4E1</accession>
<dbReference type="EMBL" id="ONZP01000110">
    <property type="protein sequence ID" value="SPJ73945.1"/>
    <property type="molecule type" value="Genomic_DNA"/>
</dbReference>
<evidence type="ECO:0000313" key="3">
    <source>
        <dbReference type="Proteomes" id="UP001187734"/>
    </source>
</evidence>
<keyword evidence="3" id="KW-1185">Reference proteome</keyword>
<organism evidence="2 3">
    <name type="scientific">Fusarium torulosum</name>
    <dbReference type="NCBI Taxonomy" id="33205"/>
    <lineage>
        <taxon>Eukaryota</taxon>
        <taxon>Fungi</taxon>
        <taxon>Dikarya</taxon>
        <taxon>Ascomycota</taxon>
        <taxon>Pezizomycotina</taxon>
        <taxon>Sordariomycetes</taxon>
        <taxon>Hypocreomycetidae</taxon>
        <taxon>Hypocreales</taxon>
        <taxon>Nectriaceae</taxon>
        <taxon>Fusarium</taxon>
    </lineage>
</organism>
<comment type="caution">
    <text evidence="2">The sequence shown here is derived from an EMBL/GenBank/DDBJ whole genome shotgun (WGS) entry which is preliminary data.</text>
</comment>
<reference evidence="2" key="1">
    <citation type="submission" date="2018-03" db="EMBL/GenBank/DDBJ databases">
        <authorList>
            <person name="Guldener U."/>
        </authorList>
    </citation>
    <scope>NUCLEOTIDE SEQUENCE</scope>
</reference>
<dbReference type="InterPro" id="IPR010730">
    <property type="entry name" value="HET"/>
</dbReference>
<dbReference type="AlphaFoldDB" id="A0AAE8M4E1"/>
<dbReference type="Proteomes" id="UP001187734">
    <property type="component" value="Unassembled WGS sequence"/>
</dbReference>
<name>A0AAE8M4E1_9HYPO</name>